<dbReference type="PANTHER" id="PTHR48104">
    <property type="entry name" value="METACASPASE-4"/>
    <property type="match status" value="1"/>
</dbReference>
<feature type="domain" description="Peptidase C14 caspase" evidence="2">
    <location>
        <begin position="6"/>
        <end position="371"/>
    </location>
</feature>
<reference evidence="3" key="1">
    <citation type="submission" date="2023-10" db="EMBL/GenBank/DDBJ databases">
        <authorList>
            <person name="Domelevo Entfellner J.-B."/>
        </authorList>
    </citation>
    <scope>NUCLEOTIDE SEQUENCE</scope>
</reference>
<dbReference type="Proteomes" id="UP001189624">
    <property type="component" value="Chromosome 5"/>
</dbReference>
<dbReference type="GO" id="GO:0004197">
    <property type="term" value="F:cysteine-type endopeptidase activity"/>
    <property type="evidence" value="ECO:0007669"/>
    <property type="project" value="InterPro"/>
</dbReference>
<evidence type="ECO:0000313" key="3">
    <source>
        <dbReference type="EMBL" id="CAJ1958239.1"/>
    </source>
</evidence>
<dbReference type="AlphaFoldDB" id="A0AA86VYZ7"/>
<accession>A0AA86VYZ7</accession>
<protein>
    <recommendedName>
        <fullName evidence="2">Peptidase C14 caspase domain-containing protein</fullName>
    </recommendedName>
</protein>
<evidence type="ECO:0000259" key="2">
    <source>
        <dbReference type="Pfam" id="PF00656"/>
    </source>
</evidence>
<evidence type="ECO:0000256" key="1">
    <source>
        <dbReference type="ARBA" id="ARBA00009005"/>
    </source>
</evidence>
<dbReference type="InterPro" id="IPR011600">
    <property type="entry name" value="Pept_C14_caspase"/>
</dbReference>
<name>A0AA86VYZ7_9FABA</name>
<dbReference type="PANTHER" id="PTHR48104:SF30">
    <property type="entry name" value="METACASPASE-1"/>
    <property type="match status" value="1"/>
</dbReference>
<comment type="similarity">
    <text evidence="1">Belongs to the peptidase C14B family.</text>
</comment>
<keyword evidence="4" id="KW-1185">Reference proteome</keyword>
<dbReference type="GO" id="GO:0005737">
    <property type="term" value="C:cytoplasm"/>
    <property type="evidence" value="ECO:0007669"/>
    <property type="project" value="TreeGrafter"/>
</dbReference>
<dbReference type="Gramene" id="rna-AYBTSS11_LOCUS17628">
    <property type="protein sequence ID" value="CAJ1958239.1"/>
    <property type="gene ID" value="gene-AYBTSS11_LOCUS17628"/>
</dbReference>
<dbReference type="InterPro" id="IPR050452">
    <property type="entry name" value="Metacaspase"/>
</dbReference>
<dbReference type="EMBL" id="OY731402">
    <property type="protein sequence ID" value="CAJ1958239.1"/>
    <property type="molecule type" value="Genomic_DNA"/>
</dbReference>
<proteinExistence type="inferred from homology"/>
<dbReference type="Gene3D" id="3.40.50.12660">
    <property type="match status" value="2"/>
</dbReference>
<organism evidence="3 4">
    <name type="scientific">Sphenostylis stenocarpa</name>
    <dbReference type="NCBI Taxonomy" id="92480"/>
    <lineage>
        <taxon>Eukaryota</taxon>
        <taxon>Viridiplantae</taxon>
        <taxon>Streptophyta</taxon>
        <taxon>Embryophyta</taxon>
        <taxon>Tracheophyta</taxon>
        <taxon>Spermatophyta</taxon>
        <taxon>Magnoliopsida</taxon>
        <taxon>eudicotyledons</taxon>
        <taxon>Gunneridae</taxon>
        <taxon>Pentapetalae</taxon>
        <taxon>rosids</taxon>
        <taxon>fabids</taxon>
        <taxon>Fabales</taxon>
        <taxon>Fabaceae</taxon>
        <taxon>Papilionoideae</taxon>
        <taxon>50 kb inversion clade</taxon>
        <taxon>NPAAA clade</taxon>
        <taxon>indigoferoid/millettioid clade</taxon>
        <taxon>Phaseoleae</taxon>
        <taxon>Sphenostylis</taxon>
    </lineage>
</organism>
<sequence length="380" mass="41755">MVKRGVIGCNYPGTKAELRGCITDVWSMNKCLIDIYGFSQKHIVVLIDTHHSYTQPTGKNIRFALSNLFRSAKPGDVLFVHYSGHGTRLPAEDDDEDNTGYDECIVPTDMNLITDDDFRQFVDKVPRGCRITIVSDCCHSGGLIEAAKEQIGDSTNEEGHSSNSLFHFKNFLHLNMQEEKEEEETIVKNRSLPLSTLTDILKQKSGKDIETGKLRHSLFRIFGEDVSPKVKKFTNLVMNKLQHGKSGESGGHGIVGIGNLAQKFIEQKLNDDGDEMAKKRGGSKKEEHAASIKRNVLDCGILLSGCQSDQTSADASPGGNSGSAYGAFSNVIKGIIEESEGAVTNRELVLKARMMLKRQGFSQKPGLYCSDSNVNASFVC</sequence>
<gene>
    <name evidence="3" type="ORF">AYBTSS11_LOCUS17628</name>
</gene>
<dbReference type="GO" id="GO:0006508">
    <property type="term" value="P:proteolysis"/>
    <property type="evidence" value="ECO:0007669"/>
    <property type="project" value="InterPro"/>
</dbReference>
<evidence type="ECO:0000313" key="4">
    <source>
        <dbReference type="Proteomes" id="UP001189624"/>
    </source>
</evidence>
<dbReference type="Pfam" id="PF00656">
    <property type="entry name" value="Peptidase_C14"/>
    <property type="match status" value="1"/>
</dbReference>